<dbReference type="AlphaFoldDB" id="A0A6S7C7U3"/>
<proteinExistence type="predicted"/>
<accession>A0A6S7C7U3</accession>
<sequence length="214" mass="23275">MKFTDYSGGPVSVLVVQNAIVAGIKKAAGAYPKISGLSLDAAPEYFLTTSIAVQVGRLGVLIDLEKSVKETLINSGAISTGVVPKDIRGNGRFDMVVHKKNEKPRFLVEVKHPVGSFHRIERDVKRLSAVLARGGERNCLQSGFLALFVRKNVQVGAEDRLNRLLDEIGDRCQKLVEKQGQRIILSSIAMDKGSAYASAAVCIRIDKASRKKTK</sequence>
<evidence type="ECO:0000313" key="2">
    <source>
        <dbReference type="Proteomes" id="UP000494122"/>
    </source>
</evidence>
<dbReference type="RefSeq" id="WP_156330740.1">
    <property type="nucleotide sequence ID" value="NZ_CADILE010000002.1"/>
</dbReference>
<dbReference type="EMBL" id="CADILE010000002">
    <property type="protein sequence ID" value="CAB3835190.1"/>
    <property type="molecule type" value="Genomic_DNA"/>
</dbReference>
<reference evidence="1 2" key="1">
    <citation type="submission" date="2020-04" db="EMBL/GenBank/DDBJ databases">
        <authorList>
            <person name="De Canck E."/>
        </authorList>
    </citation>
    <scope>NUCLEOTIDE SEQUENCE [LARGE SCALE GENOMIC DNA]</scope>
    <source>
        <strain evidence="1 2">LMG 3328</strain>
    </source>
</reference>
<dbReference type="Proteomes" id="UP000494122">
    <property type="component" value="Unassembled WGS sequence"/>
</dbReference>
<gene>
    <name evidence="1" type="ORF">LMG3328_00968</name>
</gene>
<evidence type="ECO:0000313" key="1">
    <source>
        <dbReference type="EMBL" id="CAB3835190.1"/>
    </source>
</evidence>
<name>A0A6S7C7U3_9BURK</name>
<protein>
    <submittedName>
        <fullName evidence="1">Uncharacterized protein</fullName>
    </submittedName>
</protein>
<organism evidence="1 2">
    <name type="scientific">Achromobacter ruhlandii</name>
    <dbReference type="NCBI Taxonomy" id="72557"/>
    <lineage>
        <taxon>Bacteria</taxon>
        <taxon>Pseudomonadati</taxon>
        <taxon>Pseudomonadota</taxon>
        <taxon>Betaproteobacteria</taxon>
        <taxon>Burkholderiales</taxon>
        <taxon>Alcaligenaceae</taxon>
        <taxon>Achromobacter</taxon>
    </lineage>
</organism>